<dbReference type="PANTHER" id="PTHR19229:SF250">
    <property type="entry name" value="ABC TRANSPORTER DOMAIN-CONTAINING PROTEIN-RELATED"/>
    <property type="match status" value="1"/>
</dbReference>
<dbReference type="GO" id="GO:0140359">
    <property type="term" value="F:ABC-type transporter activity"/>
    <property type="evidence" value="ECO:0007669"/>
    <property type="project" value="InterPro"/>
</dbReference>
<evidence type="ECO:0000313" key="7">
    <source>
        <dbReference type="WBParaSite" id="MCU_013383-RA"/>
    </source>
</evidence>
<sequence length="595" mass="66495">MVVLLVVTANYPVDMTQPSMPLHPWLMANKNNVPHLQTFFANSPTQNPSISQVSQLYSSEIASARGWSGTRCLPKSVYELRPGKFDFCNLEDYTMPNPLPALSEAGILEVKASENISCSCDSGEILCPQGSIVEPPRHLLPSTDYLMNLTHYNVSNFLLKTRNEAILKRYGGLNFLVSDNPEKIVATKEFLSNRTRLEALLNSTLSSPELTSIGTKLGSFLSDSLPPTHYARIWYHNKGYPSSTAYLNVFHNLQLRMFLAKNNIYPDPENYGLAIANFPLPTGQGQATRVLLNSLSIELTKAIGVIVALSFVSSSFASFIIREKHSGAMAMQFLSGHSRLIYWSMSYVWDFISFLIPIAFIIIIFVIFDEQAYIGKGQIGAFIVLLVVYGLAITPLMYCLVFIFRVPSLAFVSFLALNILVSLTTAILVHTLELTSLDNPDVSSAAEVLANLFLIFPQFAFSRGFYELAKGYAVKKFGLDQLIENNNLFSWKPLTEKLVAMTIEAVVFSGILLLVEYSRLWNVCGKFKNKGSSVEHGLGISADVMEERERVENVCYVYRHITVCLSAYFMLSYLPNNIVNTNSMKSDTFLYLKLN</sequence>
<feature type="transmembrane region" description="Helical" evidence="5">
    <location>
        <begin position="409"/>
        <end position="428"/>
    </location>
</feature>
<feature type="transmembrane region" description="Helical" evidence="5">
    <location>
        <begin position="302"/>
        <end position="321"/>
    </location>
</feature>
<evidence type="ECO:0000256" key="3">
    <source>
        <dbReference type="ARBA" id="ARBA00022989"/>
    </source>
</evidence>
<feature type="transmembrane region" description="Helical" evidence="5">
    <location>
        <begin position="379"/>
        <end position="402"/>
    </location>
</feature>
<evidence type="ECO:0000256" key="2">
    <source>
        <dbReference type="ARBA" id="ARBA00022692"/>
    </source>
</evidence>
<dbReference type="Pfam" id="PF12698">
    <property type="entry name" value="ABC2_membrane_3"/>
    <property type="match status" value="1"/>
</dbReference>
<evidence type="ECO:0000256" key="1">
    <source>
        <dbReference type="ARBA" id="ARBA00004141"/>
    </source>
</evidence>
<organism evidence="7">
    <name type="scientific">Mesocestoides corti</name>
    <name type="common">Flatworm</name>
    <dbReference type="NCBI Taxonomy" id="53468"/>
    <lineage>
        <taxon>Eukaryota</taxon>
        <taxon>Metazoa</taxon>
        <taxon>Spiralia</taxon>
        <taxon>Lophotrochozoa</taxon>
        <taxon>Platyhelminthes</taxon>
        <taxon>Cestoda</taxon>
        <taxon>Eucestoda</taxon>
        <taxon>Cyclophyllidea</taxon>
        <taxon>Mesocestoididae</taxon>
        <taxon>Mesocestoides</taxon>
    </lineage>
</organism>
<name>A0A5K3G2V6_MESCO</name>
<dbReference type="GO" id="GO:0016020">
    <property type="term" value="C:membrane"/>
    <property type="evidence" value="ECO:0007669"/>
    <property type="project" value="UniProtKB-SubCell"/>
</dbReference>
<keyword evidence="3 5" id="KW-1133">Transmembrane helix</keyword>
<feature type="transmembrane region" description="Helical" evidence="5">
    <location>
        <begin position="556"/>
        <end position="574"/>
    </location>
</feature>
<feature type="transmembrane region" description="Helical" evidence="5">
    <location>
        <begin position="341"/>
        <end position="367"/>
    </location>
</feature>
<dbReference type="GO" id="GO:0005319">
    <property type="term" value="F:lipid transporter activity"/>
    <property type="evidence" value="ECO:0007669"/>
    <property type="project" value="TreeGrafter"/>
</dbReference>
<evidence type="ECO:0000256" key="5">
    <source>
        <dbReference type="SAM" id="Phobius"/>
    </source>
</evidence>
<dbReference type="AlphaFoldDB" id="A0A5K3G2V6"/>
<evidence type="ECO:0000259" key="6">
    <source>
        <dbReference type="Pfam" id="PF12698"/>
    </source>
</evidence>
<accession>A0A5K3G2V6</accession>
<feature type="domain" description="ABC-2 type transporter transmembrane" evidence="6">
    <location>
        <begin position="233"/>
        <end position="513"/>
    </location>
</feature>
<protein>
    <submittedName>
        <fullName evidence="7">ABC transporter domain-containing protein</fullName>
    </submittedName>
</protein>
<comment type="subcellular location">
    <subcellularLocation>
        <location evidence="1">Membrane</location>
        <topology evidence="1">Multi-pass membrane protein</topology>
    </subcellularLocation>
</comment>
<keyword evidence="4 5" id="KW-0472">Membrane</keyword>
<keyword evidence="2 5" id="KW-0812">Transmembrane</keyword>
<dbReference type="InterPro" id="IPR013525">
    <property type="entry name" value="ABC2_TM"/>
</dbReference>
<dbReference type="PANTHER" id="PTHR19229">
    <property type="entry name" value="ATP-BINDING CASSETTE TRANSPORTER SUBFAMILY A ABCA"/>
    <property type="match status" value="1"/>
</dbReference>
<dbReference type="InterPro" id="IPR026082">
    <property type="entry name" value="ABCA"/>
</dbReference>
<proteinExistence type="predicted"/>
<feature type="transmembrane region" description="Helical" evidence="5">
    <location>
        <begin position="498"/>
        <end position="515"/>
    </location>
</feature>
<reference evidence="7" key="1">
    <citation type="submission" date="2019-11" db="UniProtKB">
        <authorList>
            <consortium name="WormBaseParasite"/>
        </authorList>
    </citation>
    <scope>IDENTIFICATION</scope>
</reference>
<evidence type="ECO:0000256" key="4">
    <source>
        <dbReference type="ARBA" id="ARBA00023136"/>
    </source>
</evidence>
<dbReference type="WBParaSite" id="MCU_013383-RA">
    <property type="protein sequence ID" value="MCU_013383-RA"/>
    <property type="gene ID" value="MCU_013383"/>
</dbReference>